<comment type="caution">
    <text evidence="6">Lacks conserved residue(s) required for the propagation of feature annotation.</text>
</comment>
<dbReference type="Gene3D" id="2.10.25.10">
    <property type="entry name" value="Laminin"/>
    <property type="match status" value="2"/>
</dbReference>
<reference evidence="9 10" key="1">
    <citation type="submission" date="2020-06" db="EMBL/GenBank/DDBJ databases">
        <title>Transcriptomic and genomic resources for Thalictrum thalictroides and T. hernandezii: Facilitating candidate gene discovery in an emerging model plant lineage.</title>
        <authorList>
            <person name="Arias T."/>
            <person name="Riano-Pachon D.M."/>
            <person name="Di Stilio V.S."/>
        </authorList>
    </citation>
    <scope>NUCLEOTIDE SEQUENCE [LARGE SCALE GENOMIC DNA]</scope>
    <source>
        <strain evidence="10">cv. WT478/WT964</strain>
        <tissue evidence="9">Leaves</tissue>
    </source>
</reference>
<organism evidence="9 10">
    <name type="scientific">Thalictrum thalictroides</name>
    <name type="common">Rue-anemone</name>
    <name type="synonym">Anemone thalictroides</name>
    <dbReference type="NCBI Taxonomy" id="46969"/>
    <lineage>
        <taxon>Eukaryota</taxon>
        <taxon>Viridiplantae</taxon>
        <taxon>Streptophyta</taxon>
        <taxon>Embryophyta</taxon>
        <taxon>Tracheophyta</taxon>
        <taxon>Spermatophyta</taxon>
        <taxon>Magnoliopsida</taxon>
        <taxon>Ranunculales</taxon>
        <taxon>Ranunculaceae</taxon>
        <taxon>Thalictroideae</taxon>
        <taxon>Thalictrum</taxon>
    </lineage>
</organism>
<dbReference type="AlphaFoldDB" id="A0A7J6V6Z3"/>
<dbReference type="PROSITE" id="PS50026">
    <property type="entry name" value="EGF_3"/>
    <property type="match status" value="2"/>
</dbReference>
<evidence type="ECO:0000313" key="9">
    <source>
        <dbReference type="EMBL" id="KAF5180703.1"/>
    </source>
</evidence>
<sequence length="350" mass="38153">MGFHSRQMILHVLVLWICAVLSTDAQNNQVAKPGCQSRCGNFSISYPFGIGKQGCYRDEGFEILCKSSEADKSIEAPFLGISDIEIVEISLLDLVRVRGPVTSNCYSNISLEEGRGRGRFNKMFNLSASPFTISDSHNKLFAVGCDVFSYISDPTIEQYISGCASLCPNNSDHHVDLLNGSCFGIGCCQTTIPKGFKMINLSVDSINRRTQLAGDSDFNRCSFAALLDYDPNNLNSNASSLVKALNHTIRTSTVTLDWAIGNTSCQNLSTGDECGSNSNCEDSITGFGYHCRCLRGFEGNPYLGCQDIDECKLDKCPKGAQCFNSEGGYECKRPPGYLPDTSEACFPGTF</sequence>
<evidence type="ECO:0000256" key="6">
    <source>
        <dbReference type="PROSITE-ProRule" id="PRU00076"/>
    </source>
</evidence>
<evidence type="ECO:0000313" key="10">
    <source>
        <dbReference type="Proteomes" id="UP000554482"/>
    </source>
</evidence>
<accession>A0A7J6V6Z3</accession>
<dbReference type="Proteomes" id="UP000554482">
    <property type="component" value="Unassembled WGS sequence"/>
</dbReference>
<dbReference type="InterPro" id="IPR025287">
    <property type="entry name" value="WAK_GUB"/>
</dbReference>
<keyword evidence="2 6" id="KW-0245">EGF-like domain</keyword>
<evidence type="ECO:0000256" key="5">
    <source>
        <dbReference type="ARBA" id="ARBA00023157"/>
    </source>
</evidence>
<evidence type="ECO:0000256" key="7">
    <source>
        <dbReference type="SAM" id="SignalP"/>
    </source>
</evidence>
<evidence type="ECO:0000256" key="2">
    <source>
        <dbReference type="ARBA" id="ARBA00022536"/>
    </source>
</evidence>
<feature type="disulfide bond" evidence="6">
    <location>
        <begin position="274"/>
        <end position="291"/>
    </location>
</feature>
<feature type="signal peptide" evidence="7">
    <location>
        <begin position="1"/>
        <end position="25"/>
    </location>
</feature>
<dbReference type="InterPro" id="IPR001881">
    <property type="entry name" value="EGF-like_Ca-bd_dom"/>
</dbReference>
<dbReference type="EMBL" id="JABWDY010037052">
    <property type="protein sequence ID" value="KAF5180703.1"/>
    <property type="molecule type" value="Genomic_DNA"/>
</dbReference>
<evidence type="ECO:0000256" key="3">
    <source>
        <dbReference type="ARBA" id="ARBA00022729"/>
    </source>
</evidence>
<evidence type="ECO:0000256" key="4">
    <source>
        <dbReference type="ARBA" id="ARBA00022737"/>
    </source>
</evidence>
<gene>
    <name evidence="9" type="ORF">FRX31_029710</name>
</gene>
<dbReference type="GO" id="GO:0030247">
    <property type="term" value="F:polysaccharide binding"/>
    <property type="evidence" value="ECO:0007669"/>
    <property type="project" value="InterPro"/>
</dbReference>
<dbReference type="PANTHER" id="PTHR33491">
    <property type="entry name" value="OSJNBA0016N04.9 PROTEIN"/>
    <property type="match status" value="1"/>
</dbReference>
<keyword evidence="10" id="KW-1185">Reference proteome</keyword>
<feature type="domain" description="EGF-like" evidence="8">
    <location>
        <begin position="307"/>
        <end position="343"/>
    </location>
</feature>
<dbReference type="GO" id="GO:0016020">
    <property type="term" value="C:membrane"/>
    <property type="evidence" value="ECO:0007669"/>
    <property type="project" value="UniProtKB-SubCell"/>
</dbReference>
<dbReference type="InterPro" id="IPR049883">
    <property type="entry name" value="NOTCH1_EGF-like"/>
</dbReference>
<dbReference type="InterPro" id="IPR000742">
    <property type="entry name" value="EGF"/>
</dbReference>
<protein>
    <submittedName>
        <fullName evidence="9">Wall-associated receptor kinase</fullName>
    </submittedName>
</protein>
<evidence type="ECO:0000259" key="8">
    <source>
        <dbReference type="PROSITE" id="PS50026"/>
    </source>
</evidence>
<dbReference type="SMART" id="SM00179">
    <property type="entry name" value="EGF_CA"/>
    <property type="match status" value="1"/>
</dbReference>
<dbReference type="GO" id="GO:0005509">
    <property type="term" value="F:calcium ion binding"/>
    <property type="evidence" value="ECO:0007669"/>
    <property type="project" value="InterPro"/>
</dbReference>
<dbReference type="SUPFAM" id="SSF57196">
    <property type="entry name" value="EGF/Laminin"/>
    <property type="match status" value="1"/>
</dbReference>
<dbReference type="Pfam" id="PF07645">
    <property type="entry name" value="EGF_CA"/>
    <property type="match status" value="1"/>
</dbReference>
<dbReference type="PROSITE" id="PS01187">
    <property type="entry name" value="EGF_CA"/>
    <property type="match status" value="1"/>
</dbReference>
<name>A0A7J6V6Z3_THATH</name>
<dbReference type="PROSITE" id="PS01186">
    <property type="entry name" value="EGF_2"/>
    <property type="match status" value="1"/>
</dbReference>
<keyword evidence="3 7" id="KW-0732">Signal</keyword>
<comment type="caution">
    <text evidence="9">The sequence shown here is derived from an EMBL/GenBank/DDBJ whole genome shotgun (WGS) entry which is preliminary data.</text>
</comment>
<keyword evidence="9" id="KW-0675">Receptor</keyword>
<evidence type="ECO:0000256" key="1">
    <source>
        <dbReference type="ARBA" id="ARBA00004167"/>
    </source>
</evidence>
<dbReference type="CDD" id="cd00054">
    <property type="entry name" value="EGF_CA"/>
    <property type="match status" value="1"/>
</dbReference>
<proteinExistence type="predicted"/>
<keyword evidence="9" id="KW-0418">Kinase</keyword>
<feature type="non-terminal residue" evidence="9">
    <location>
        <position position="1"/>
    </location>
</feature>
<keyword evidence="4" id="KW-0677">Repeat</keyword>
<dbReference type="Pfam" id="PF13947">
    <property type="entry name" value="GUB_WAK_bind"/>
    <property type="match status" value="1"/>
</dbReference>
<dbReference type="SMART" id="SM00181">
    <property type="entry name" value="EGF"/>
    <property type="match status" value="2"/>
</dbReference>
<comment type="subcellular location">
    <subcellularLocation>
        <location evidence="1">Membrane</location>
        <topology evidence="1">Single-pass membrane protein</topology>
    </subcellularLocation>
</comment>
<dbReference type="GO" id="GO:0016301">
    <property type="term" value="F:kinase activity"/>
    <property type="evidence" value="ECO:0007669"/>
    <property type="project" value="UniProtKB-KW"/>
</dbReference>
<dbReference type="FunFam" id="2.10.25.10:FF:000038">
    <property type="entry name" value="Fibrillin 2"/>
    <property type="match status" value="1"/>
</dbReference>
<dbReference type="InterPro" id="IPR018097">
    <property type="entry name" value="EGF_Ca-bd_CS"/>
</dbReference>
<feature type="domain" description="EGF-like" evidence="8">
    <location>
        <begin position="261"/>
        <end position="306"/>
    </location>
</feature>
<feature type="chain" id="PRO_5029544024" evidence="7">
    <location>
        <begin position="26"/>
        <end position="350"/>
    </location>
</feature>
<keyword evidence="9" id="KW-0808">Transferase</keyword>
<keyword evidence="5 6" id="KW-1015">Disulfide bond</keyword>
<dbReference type="OrthoDB" id="4062651at2759"/>